<name>A0A7H0PPN3_BACVE</name>
<accession>A0A7H0PPN3</accession>
<reference evidence="2" key="1">
    <citation type="submission" date="2020-10" db="EMBL/GenBank/DDBJ databases">
        <title>Complete genome sequence of Bacillus velezensis NST6.</title>
        <authorList>
            <person name="Choi J."/>
        </authorList>
    </citation>
    <scope>NUCLEOTIDE SEQUENCE [LARGE SCALE GENOMIC DNA]</scope>
    <source>
        <strain evidence="2">NST6</strain>
    </source>
</reference>
<dbReference type="Proteomes" id="UP000587477">
    <property type="component" value="Chromosome"/>
</dbReference>
<evidence type="ECO:0000313" key="2">
    <source>
        <dbReference type="Proteomes" id="UP000587477"/>
    </source>
</evidence>
<gene>
    <name evidence="1" type="ORF">BACVE_003235</name>
</gene>
<proteinExistence type="predicted"/>
<protein>
    <submittedName>
        <fullName evidence="1">Uncharacterized protein</fullName>
    </submittedName>
</protein>
<sequence>MFVSEAVIIVSVSALNEQCKKNNFSFMKESRFYSIRWPNSNMLLGELHWSISYKYGKMNIIKFMILGDYYILFTDNPSQAQILDTVLSEINRSVKLNILLLPIPVKKHICSYGDLYINEVDEIFGLTFTFLCSNLISGKVYTNGLVTFSSNSNFEINCLKKLFKKIIEMVELNNVNM</sequence>
<dbReference type="EMBL" id="CP063687">
    <property type="protein sequence ID" value="QOY28195.1"/>
    <property type="molecule type" value="Genomic_DNA"/>
</dbReference>
<dbReference type="RefSeq" id="WP_061860739.1">
    <property type="nucleotide sequence ID" value="NZ_BDDG01000002.1"/>
</dbReference>
<organism evidence="1 2">
    <name type="scientific">Bacillus velezensis</name>
    <dbReference type="NCBI Taxonomy" id="492670"/>
    <lineage>
        <taxon>Bacteria</taxon>
        <taxon>Bacillati</taxon>
        <taxon>Bacillota</taxon>
        <taxon>Bacilli</taxon>
        <taxon>Bacillales</taxon>
        <taxon>Bacillaceae</taxon>
        <taxon>Bacillus</taxon>
        <taxon>Bacillus amyloliquefaciens group</taxon>
    </lineage>
</organism>
<evidence type="ECO:0000313" key="1">
    <source>
        <dbReference type="EMBL" id="QOY28195.1"/>
    </source>
</evidence>
<dbReference type="AlphaFoldDB" id="A0A7H0PPN3"/>